<dbReference type="Gene3D" id="2.60.40.10">
    <property type="entry name" value="Immunoglobulins"/>
    <property type="match status" value="2"/>
</dbReference>
<accession>A0A8B7PIJ6</accession>
<dbReference type="SUPFAM" id="SSF48726">
    <property type="entry name" value="Immunoglobulin"/>
    <property type="match status" value="2"/>
</dbReference>
<sequence>MLLNSALSVMSTLAVVSVRVSSSWTVPEMLLEEGDPVGPLNLTHGTAPPPPVTTEQLEQVAAVTDGVIIPETAESLEPMEEESYFDSSMQPTHTAYLGKTAVLTCIVHAAKSDKSVSWIRGRDLRILTVGRYTYTSDLRFEALHTEGSSEWTLRIRSVQLRDQGSYDCQITTKPIRTFTVQLHVVEPTVEVLGGPDVYVNRASMINLTCIVHHAPFPPEAITWYHNNQTISYTSARGGVSVVEERGETTTSFLLLQNALPADSGSFTCKPEGMEPASIALLRTSRRHANERLLSAVGSLVQRRRDAPAERSQAPLLCHAATVETEAQRACAGVMPRRWRLRGNVRVQVSCRDGGD</sequence>
<dbReference type="FunFam" id="2.60.40.10:FF:000533">
    <property type="entry name" value="Uncharacterized protein, isoform A"/>
    <property type="match status" value="1"/>
</dbReference>
<evidence type="ECO:0000313" key="3">
    <source>
        <dbReference type="Proteomes" id="UP000694843"/>
    </source>
</evidence>
<dbReference type="InterPro" id="IPR013106">
    <property type="entry name" value="Ig_V-set"/>
</dbReference>
<gene>
    <name evidence="4" type="primary">LOC108680773</name>
</gene>
<dbReference type="Pfam" id="PF13927">
    <property type="entry name" value="Ig_3"/>
    <property type="match status" value="2"/>
</dbReference>
<dbReference type="KEGG" id="hazt:108680773"/>
<keyword evidence="1" id="KW-0732">Signal</keyword>
<dbReference type="InterPro" id="IPR007110">
    <property type="entry name" value="Ig-like_dom"/>
</dbReference>
<evidence type="ECO:0000313" key="4">
    <source>
        <dbReference type="RefSeq" id="XP_018025161.1"/>
    </source>
</evidence>
<dbReference type="InterPro" id="IPR037448">
    <property type="entry name" value="Zig-8"/>
</dbReference>
<dbReference type="GO" id="GO:0050808">
    <property type="term" value="P:synapse organization"/>
    <property type="evidence" value="ECO:0007669"/>
    <property type="project" value="TreeGrafter"/>
</dbReference>
<name>A0A8B7PIJ6_HYAAZ</name>
<feature type="signal peptide" evidence="1">
    <location>
        <begin position="1"/>
        <end position="25"/>
    </location>
</feature>
<dbReference type="OrthoDB" id="6365338at2759"/>
<organism evidence="3 4">
    <name type="scientific">Hyalella azteca</name>
    <name type="common">Amphipod</name>
    <dbReference type="NCBI Taxonomy" id="294128"/>
    <lineage>
        <taxon>Eukaryota</taxon>
        <taxon>Metazoa</taxon>
        <taxon>Ecdysozoa</taxon>
        <taxon>Arthropoda</taxon>
        <taxon>Crustacea</taxon>
        <taxon>Multicrustacea</taxon>
        <taxon>Malacostraca</taxon>
        <taxon>Eumalacostraca</taxon>
        <taxon>Peracarida</taxon>
        <taxon>Amphipoda</taxon>
        <taxon>Senticaudata</taxon>
        <taxon>Talitrida</taxon>
        <taxon>Talitroidea</taxon>
        <taxon>Hyalellidae</taxon>
        <taxon>Hyalella</taxon>
    </lineage>
</organism>
<evidence type="ECO:0000256" key="1">
    <source>
        <dbReference type="SAM" id="SignalP"/>
    </source>
</evidence>
<dbReference type="InterPro" id="IPR003598">
    <property type="entry name" value="Ig_sub2"/>
</dbReference>
<dbReference type="FunFam" id="2.60.40.10:FF:000129">
    <property type="entry name" value="CLUMA_CG018772, isoform A"/>
    <property type="match status" value="1"/>
</dbReference>
<dbReference type="Proteomes" id="UP000694843">
    <property type="component" value="Unplaced"/>
</dbReference>
<proteinExistence type="predicted"/>
<dbReference type="SMART" id="SM00409">
    <property type="entry name" value="IG"/>
    <property type="match status" value="2"/>
</dbReference>
<feature type="chain" id="PRO_5034481367" evidence="1">
    <location>
        <begin position="26"/>
        <end position="355"/>
    </location>
</feature>
<reference evidence="4" key="1">
    <citation type="submission" date="2025-08" db="UniProtKB">
        <authorList>
            <consortium name="RefSeq"/>
        </authorList>
    </citation>
    <scope>IDENTIFICATION</scope>
    <source>
        <tissue evidence="4">Whole organism</tissue>
    </source>
</reference>
<dbReference type="CDD" id="cd00096">
    <property type="entry name" value="Ig"/>
    <property type="match status" value="1"/>
</dbReference>
<feature type="domain" description="Ig-like" evidence="2">
    <location>
        <begin position="70"/>
        <end position="179"/>
    </location>
</feature>
<dbReference type="GeneID" id="108680773"/>
<dbReference type="InterPro" id="IPR013783">
    <property type="entry name" value="Ig-like_fold"/>
</dbReference>
<feature type="domain" description="Ig-like" evidence="2">
    <location>
        <begin position="187"/>
        <end position="279"/>
    </location>
</feature>
<dbReference type="SMART" id="SM00406">
    <property type="entry name" value="IGv"/>
    <property type="match status" value="2"/>
</dbReference>
<protein>
    <submittedName>
        <fullName evidence="4">Limbic system-associated membrane protein</fullName>
    </submittedName>
</protein>
<dbReference type="PROSITE" id="PS50835">
    <property type="entry name" value="IG_LIKE"/>
    <property type="match status" value="2"/>
</dbReference>
<dbReference type="AlphaFoldDB" id="A0A8B7PIJ6"/>
<keyword evidence="3" id="KW-1185">Reference proteome</keyword>
<dbReference type="PANTHER" id="PTHR23279">
    <property type="entry name" value="DEFECTIVE PROBOSCIS EXTENSION RESPONSE DPR -RELATED"/>
    <property type="match status" value="1"/>
</dbReference>
<dbReference type="InterPro" id="IPR036179">
    <property type="entry name" value="Ig-like_dom_sf"/>
</dbReference>
<evidence type="ECO:0000259" key="2">
    <source>
        <dbReference type="PROSITE" id="PS50835"/>
    </source>
</evidence>
<dbReference type="PANTHER" id="PTHR23279:SF36">
    <property type="entry name" value="DEFECTIVE PROBOSCIS EXTENSION RESPONSE 9, ISOFORM A"/>
    <property type="match status" value="1"/>
</dbReference>
<dbReference type="RefSeq" id="XP_018025161.1">
    <property type="nucleotide sequence ID" value="XM_018169672.2"/>
</dbReference>
<dbReference type="InterPro" id="IPR003599">
    <property type="entry name" value="Ig_sub"/>
</dbReference>
<dbReference type="SMART" id="SM00408">
    <property type="entry name" value="IGc2"/>
    <property type="match status" value="2"/>
</dbReference>
<dbReference type="GO" id="GO:0032589">
    <property type="term" value="C:neuron projection membrane"/>
    <property type="evidence" value="ECO:0007669"/>
    <property type="project" value="TreeGrafter"/>
</dbReference>